<accession>A3K4M9</accession>
<dbReference type="EMBL" id="AAYA01000007">
    <property type="protein sequence ID" value="EBA07928.1"/>
    <property type="molecule type" value="Genomic_DNA"/>
</dbReference>
<dbReference type="Gene3D" id="3.30.930.30">
    <property type="match status" value="1"/>
</dbReference>
<keyword evidence="3" id="KW-0255">Endonuclease</keyword>
<protein>
    <submittedName>
        <fullName evidence="3">T-DNA border endonuclease, VirD2 protein</fullName>
    </submittedName>
</protein>
<dbReference type="Proteomes" id="UP000005713">
    <property type="component" value="Unassembled WGS sequence"/>
</dbReference>
<dbReference type="AlphaFoldDB" id="A3K4M9"/>
<name>A3K4M9_SAGS3</name>
<evidence type="ECO:0000259" key="1">
    <source>
        <dbReference type="Pfam" id="PF03432"/>
    </source>
</evidence>
<feature type="domain" description="Bacterial mobilisation" evidence="2">
    <location>
        <begin position="116"/>
        <end position="132"/>
    </location>
</feature>
<dbReference type="Pfam" id="PF05713">
    <property type="entry name" value="MobC"/>
    <property type="match status" value="1"/>
</dbReference>
<evidence type="ECO:0000259" key="2">
    <source>
        <dbReference type="Pfam" id="PF05713"/>
    </source>
</evidence>
<dbReference type="RefSeq" id="WP_005859687.1">
    <property type="nucleotide sequence ID" value="NZ_CP155730.1"/>
</dbReference>
<sequence>MPRRRRLSEIERSTIAQDRRNGVSAASLAARYDVSLKTIYNVVNHWGERQTANGSRSRVVGIRVSDDDLRRFDAALSRRGLAHRSDAMRRLMLAAEGVFLPDDELCDELRSLGAALNRVGNNVNQIARRLNEAKVRGERLSYPASSHRDVRALAGLVFDLADQIQEMSRARRSVLDLEINSALTGLAKGTQMANRNALRGIDPALCHRGWSRVSGSSQGLSKRAQMVRAARGHSPAIFKPISKGGCHTGAQLRAQLTYLTTKSPHILDSRGTHDGKKQLTESEINRVAQRFENQWNERHSPKLGHTSHLLMAFPVGTTGEEVRDITQAVCEKFFAGEGSQFDYFAAIHQDRAHPHAHIVLNRRSKDGEMFFLGKDHHFNYDAFREAMVEAARGHGIRLEATRRLDRGITTYRAEIDEVYKARDEGRPPVERQRTGTDLAAALQTVARHALTYRGLAVEASRSNFDDVAEALERASTILASGGQIQSDGAIYMSQDEAAFDTLITEFSQNIRQIEAVIDKASTADRPEIERKLTDVLASVAHLNPLGDRSAALLDAPSPDGIYVRSNAGEDHLARLADKEVSPKLVEALQGTGIDPEAVVARLREGAGNAALERQWLAQDLQAIAKEEGFDLDKPEDREIALDRLEAVHTRLGDILSEARVLRVPEEVEETQDADVALGDPLAASDRISTDDGPDVFASSERQDFRALVAQFRQTDFTHPFSDDPSARRAGAVEVEEARAAFDAYAQKSLQHAELASMAWDQATDSRMPQQYAVSAQDRTLHAGDMDLALRDPSDHLGPITEELRTLARYRTEMPDDEFGQAVQDEINHLRSLGASRAYISERSFEIEDQARQDYAERRYLEETAPTVMAFVRNNDVGGPLSESEQQDIVRQVNERLSPAAIDALRAGNADVLDKFTEDPLRQLELAKTYLQSSEVTAHGPAMERVLDALAEEQIEAQRARHAAAHGEKGISHG</sequence>
<dbReference type="Pfam" id="PF03432">
    <property type="entry name" value="Relaxase"/>
    <property type="match status" value="1"/>
</dbReference>
<dbReference type="InterPro" id="IPR008687">
    <property type="entry name" value="MobC"/>
</dbReference>
<feature type="domain" description="MobA/VirD2-like nuclease" evidence="1">
    <location>
        <begin position="278"/>
        <end position="395"/>
    </location>
</feature>
<evidence type="ECO:0000313" key="4">
    <source>
        <dbReference type="Proteomes" id="UP000005713"/>
    </source>
</evidence>
<keyword evidence="3" id="KW-0540">Nuclease</keyword>
<dbReference type="InterPro" id="IPR005094">
    <property type="entry name" value="Endonuclease_MobA/VirD2"/>
</dbReference>
<organism evidence="3 4">
    <name type="scientific">Sagittula stellata (strain ATCC 700073 / DSM 11524 / E-37)</name>
    <dbReference type="NCBI Taxonomy" id="388399"/>
    <lineage>
        <taxon>Bacteria</taxon>
        <taxon>Pseudomonadati</taxon>
        <taxon>Pseudomonadota</taxon>
        <taxon>Alphaproteobacteria</taxon>
        <taxon>Rhodobacterales</taxon>
        <taxon>Roseobacteraceae</taxon>
        <taxon>Sagittula</taxon>
    </lineage>
</organism>
<keyword evidence="4" id="KW-1185">Reference proteome</keyword>
<dbReference type="eggNOG" id="COG3843">
    <property type="taxonomic scope" value="Bacteria"/>
</dbReference>
<reference evidence="3 4" key="1">
    <citation type="submission" date="2006-06" db="EMBL/GenBank/DDBJ databases">
        <authorList>
            <person name="Moran M.A."/>
            <person name="Ferriera S."/>
            <person name="Johnson J."/>
            <person name="Kravitz S."/>
            <person name="Beeson K."/>
            <person name="Sutton G."/>
            <person name="Rogers Y.-H."/>
            <person name="Friedman R."/>
            <person name="Frazier M."/>
            <person name="Venter J.C."/>
        </authorList>
    </citation>
    <scope>NUCLEOTIDE SEQUENCE [LARGE SCALE GENOMIC DNA]</scope>
    <source>
        <strain evidence="3 4">E-37</strain>
    </source>
</reference>
<comment type="caution">
    <text evidence="3">The sequence shown here is derived from an EMBL/GenBank/DDBJ whole genome shotgun (WGS) entry which is preliminary data.</text>
</comment>
<keyword evidence="3" id="KW-0378">Hydrolase</keyword>
<evidence type="ECO:0000313" key="3">
    <source>
        <dbReference type="EMBL" id="EBA07928.1"/>
    </source>
</evidence>
<proteinExistence type="predicted"/>
<gene>
    <name evidence="3" type="ORF">SSE37_01705</name>
</gene>
<dbReference type="GO" id="GO:0004519">
    <property type="term" value="F:endonuclease activity"/>
    <property type="evidence" value="ECO:0007669"/>
    <property type="project" value="UniProtKB-KW"/>
</dbReference>